<sequence>MNETKKHIGNYPCNDDNRLIRQQAMRLMVTLVSLGGSIWLYYLGFFGTVEGPLNPEKIGAAMAGKNIAPGHLLAGLFLIFLVSISWNWVYNLIHRIKIERAASRHPQAAGKQKNEPVTFQPVRKGPWSHTIWAGALMGLIGFCVQLI</sequence>
<accession>S0G050</accession>
<evidence type="ECO:0000256" key="1">
    <source>
        <dbReference type="SAM" id="Phobius"/>
    </source>
</evidence>
<organism evidence="2 3">
    <name type="scientific">Desulfotignum phosphitoxidans DSM 13687</name>
    <dbReference type="NCBI Taxonomy" id="1286635"/>
    <lineage>
        <taxon>Bacteria</taxon>
        <taxon>Pseudomonadati</taxon>
        <taxon>Thermodesulfobacteriota</taxon>
        <taxon>Desulfobacteria</taxon>
        <taxon>Desulfobacterales</taxon>
        <taxon>Desulfobacteraceae</taxon>
        <taxon>Desulfotignum</taxon>
    </lineage>
</organism>
<keyword evidence="3" id="KW-1185">Reference proteome</keyword>
<proteinExistence type="predicted"/>
<feature type="transmembrane region" description="Helical" evidence="1">
    <location>
        <begin position="67"/>
        <end position="90"/>
    </location>
</feature>
<feature type="transmembrane region" description="Helical" evidence="1">
    <location>
        <begin position="27"/>
        <end position="47"/>
    </location>
</feature>
<evidence type="ECO:0000313" key="2">
    <source>
        <dbReference type="EMBL" id="EMS80738.1"/>
    </source>
</evidence>
<keyword evidence="1" id="KW-0472">Membrane</keyword>
<dbReference type="Proteomes" id="UP000014216">
    <property type="component" value="Unassembled WGS sequence"/>
</dbReference>
<evidence type="ECO:0000313" key="3">
    <source>
        <dbReference type="Proteomes" id="UP000014216"/>
    </source>
</evidence>
<dbReference type="RefSeq" id="WP_006965011.1">
    <property type="nucleotide sequence ID" value="NZ_APJX01000002.1"/>
</dbReference>
<keyword evidence="1" id="KW-0812">Transmembrane</keyword>
<dbReference type="EMBL" id="APJX01000002">
    <property type="protein sequence ID" value="EMS80738.1"/>
    <property type="molecule type" value="Genomic_DNA"/>
</dbReference>
<dbReference type="OrthoDB" id="5420247at2"/>
<comment type="caution">
    <text evidence="2">The sequence shown here is derived from an EMBL/GenBank/DDBJ whole genome shotgun (WGS) entry which is preliminary data.</text>
</comment>
<protein>
    <submittedName>
        <fullName evidence="2">Uncharacterized protein</fullName>
    </submittedName>
</protein>
<keyword evidence="1" id="KW-1133">Transmembrane helix</keyword>
<dbReference type="AlphaFoldDB" id="S0G050"/>
<reference evidence="2 3" key="1">
    <citation type="journal article" date="2013" name="Genome Announc.">
        <title>Draft Genome Sequence of Desulfotignum phosphitoxidans DSM 13687 Strain FiPS-3.</title>
        <authorList>
            <person name="Poehlein A."/>
            <person name="Daniel R."/>
            <person name="Simeonova D.D."/>
        </authorList>
    </citation>
    <scope>NUCLEOTIDE SEQUENCE [LARGE SCALE GENOMIC DNA]</scope>
    <source>
        <strain evidence="2 3">DSM 13687</strain>
    </source>
</reference>
<name>S0G050_9BACT</name>
<gene>
    <name evidence="2" type="ORF">Dpo_2c04340</name>
</gene>